<comment type="caution">
    <text evidence="1">The sequence shown here is derived from an EMBL/GenBank/DDBJ whole genome shotgun (WGS) entry which is preliminary data.</text>
</comment>
<organism evidence="1 2">
    <name type="scientific">Boeremia exigua</name>
    <dbReference type="NCBI Taxonomy" id="749465"/>
    <lineage>
        <taxon>Eukaryota</taxon>
        <taxon>Fungi</taxon>
        <taxon>Dikarya</taxon>
        <taxon>Ascomycota</taxon>
        <taxon>Pezizomycotina</taxon>
        <taxon>Dothideomycetes</taxon>
        <taxon>Pleosporomycetidae</taxon>
        <taxon>Pleosporales</taxon>
        <taxon>Pleosporineae</taxon>
        <taxon>Didymellaceae</taxon>
        <taxon>Boeremia</taxon>
    </lineage>
</organism>
<name>A0ACC2IRE1_9PLEO</name>
<dbReference type="EMBL" id="JAPHNI010000043">
    <property type="protein sequence ID" value="KAJ8117716.1"/>
    <property type="molecule type" value="Genomic_DNA"/>
</dbReference>
<evidence type="ECO:0000313" key="1">
    <source>
        <dbReference type="EMBL" id="KAJ8117716.1"/>
    </source>
</evidence>
<protein>
    <submittedName>
        <fullName evidence="1">Uncharacterized protein</fullName>
    </submittedName>
</protein>
<keyword evidence="2" id="KW-1185">Reference proteome</keyword>
<sequence>MAPTVHVVDPDYDTIVILRDASSRFAEAEAKCETGDASPAADNMKREVHYHVSSRHLQVASSWFKRAMAKESWAESKLKNGHYQILAHDWDEKALLMLFNIFHLRNRQVPRAVSLELLAKIAVLVDYYECGEAIELFATMWIEEVKKTAVPTTYCRDLVLWIWIAWVFGLSERFETATTVAIKEGRQTMSALQLPIPASVSDGVDLRRYQAIEAVISGLHEMLADFRSPGYKCTEDDTLSFLCGSIMFGALTKELDSWSLHSPRPEIPFHDTSFSIICDKVKGVQSPVWTDSSAHERNYNYKYNYGYSKDRHECDLRDAVVKIVDTATAGVMGLKSGDMRGWGEVAKARSESRN</sequence>
<evidence type="ECO:0000313" key="2">
    <source>
        <dbReference type="Proteomes" id="UP001153331"/>
    </source>
</evidence>
<proteinExistence type="predicted"/>
<gene>
    <name evidence="1" type="ORF">OPT61_g1148</name>
</gene>
<reference evidence="1" key="1">
    <citation type="submission" date="2022-11" db="EMBL/GenBank/DDBJ databases">
        <title>Genome Sequence of Boeremia exigua.</title>
        <authorList>
            <person name="Buettner E."/>
        </authorList>
    </citation>
    <scope>NUCLEOTIDE SEQUENCE</scope>
    <source>
        <strain evidence="1">CU02</strain>
    </source>
</reference>
<accession>A0ACC2IRE1</accession>
<dbReference type="Proteomes" id="UP001153331">
    <property type="component" value="Unassembled WGS sequence"/>
</dbReference>